<protein>
    <submittedName>
        <fullName evidence="1">Uncharacterized protein</fullName>
    </submittedName>
</protein>
<evidence type="ECO:0000313" key="1">
    <source>
        <dbReference type="EMBL" id="CAL1269491.1"/>
    </source>
</evidence>
<proteinExistence type="predicted"/>
<evidence type="ECO:0000313" key="2">
    <source>
        <dbReference type="Proteomes" id="UP001497382"/>
    </source>
</evidence>
<reference evidence="1 2" key="1">
    <citation type="submission" date="2024-04" db="EMBL/GenBank/DDBJ databases">
        <authorList>
            <person name="Rising A."/>
            <person name="Reimegard J."/>
            <person name="Sonavane S."/>
            <person name="Akerstrom W."/>
            <person name="Nylinder S."/>
            <person name="Hedman E."/>
            <person name="Kallberg Y."/>
        </authorList>
    </citation>
    <scope>NUCLEOTIDE SEQUENCE [LARGE SCALE GENOMIC DNA]</scope>
</reference>
<organism evidence="1 2">
    <name type="scientific">Larinioides sclopetarius</name>
    <dbReference type="NCBI Taxonomy" id="280406"/>
    <lineage>
        <taxon>Eukaryota</taxon>
        <taxon>Metazoa</taxon>
        <taxon>Ecdysozoa</taxon>
        <taxon>Arthropoda</taxon>
        <taxon>Chelicerata</taxon>
        <taxon>Arachnida</taxon>
        <taxon>Araneae</taxon>
        <taxon>Araneomorphae</taxon>
        <taxon>Entelegynae</taxon>
        <taxon>Araneoidea</taxon>
        <taxon>Araneidae</taxon>
        <taxon>Larinioides</taxon>
    </lineage>
</organism>
<dbReference type="Proteomes" id="UP001497382">
    <property type="component" value="Unassembled WGS sequence"/>
</dbReference>
<accession>A0AAV1ZCL3</accession>
<dbReference type="EMBL" id="CAXIEN010000041">
    <property type="protein sequence ID" value="CAL1269491.1"/>
    <property type="molecule type" value="Genomic_DNA"/>
</dbReference>
<feature type="non-terminal residue" evidence="1">
    <location>
        <position position="1"/>
    </location>
</feature>
<sequence>ISHATIEQSCSIHYFVDVSERIVNRSNREIYSDVCCIS</sequence>
<comment type="caution">
    <text evidence="1">The sequence shown here is derived from an EMBL/GenBank/DDBJ whole genome shotgun (WGS) entry which is preliminary data.</text>
</comment>
<gene>
    <name evidence="1" type="ORF">LARSCL_LOCUS4765</name>
</gene>
<keyword evidence="2" id="KW-1185">Reference proteome</keyword>
<name>A0AAV1ZCL3_9ARAC</name>
<dbReference type="AlphaFoldDB" id="A0AAV1ZCL3"/>